<dbReference type="SUPFAM" id="SSF53756">
    <property type="entry name" value="UDP-Glycosyltransferase/glycogen phosphorylase"/>
    <property type="match status" value="1"/>
</dbReference>
<evidence type="ECO:0000313" key="2">
    <source>
        <dbReference type="EMBL" id="OWK33815.1"/>
    </source>
</evidence>
<name>A0A245ZVP4_9SPHN</name>
<reference evidence="2 3" key="1">
    <citation type="submission" date="2017-03" db="EMBL/GenBank/DDBJ databases">
        <title>Genome sequence of Sphingomonas dokdonensis DSM 21029.</title>
        <authorList>
            <person name="Poehlein A."/>
            <person name="Wuebbeler J.H."/>
            <person name="Steinbuechel A."/>
            <person name="Daniel R."/>
        </authorList>
    </citation>
    <scope>NUCLEOTIDE SEQUENCE [LARGE SCALE GENOMIC DNA]</scope>
    <source>
        <strain evidence="2 3">DSM 21029</strain>
    </source>
</reference>
<dbReference type="InterPro" id="IPR019734">
    <property type="entry name" value="TPR_rpt"/>
</dbReference>
<dbReference type="PANTHER" id="PTHR46656:SF3">
    <property type="entry name" value="PUTATIVE-RELATED"/>
    <property type="match status" value="1"/>
</dbReference>
<accession>A0A245ZVP4</accession>
<sequence length="1421" mass="154321">MGRSYLARAAAALGFGDTRAAPDGKHRLLGDKARDAGDWGLAAEHYRSYLRGHPDSFAIWVQLGHALKEAGDFARAEEAYLRAERLDPDDADLALNLGHLMKSMRRLPDAEHYYTRSFQIDGNAQAGSELERLGTTTEAEATPGPKPIQQGMAGSVDEIQGCVVRGWAVEPDPTNGAAQIEAVNADGHVVATGVATRVRSDVAAAGYTDGPSGFTLVIDHLALSGNQAWVDVRLRSNGASLSGSPVIIGLPEQTEADAARRISTARYVMPKTLGAIGGEHAIFVAYAATGMLHSFVRPFLRMLRDQGIAVSLVVNTDRPVALDDDLLDLVASAVVRENKGYDFGAWAHMLRLEPKLHGAECLYIINDSIVGPSNEADFAAMMEKLRQNKADLLGLTETLERGWHVQSYFLRVSAPLLQSYAFQLFVNSVAVIADKDAIINTFEVPLARRVAEAGFTVDSVFKIDEARNPTLFAWKRLLAAGFPFVKHSLLRHGFEHLNTDGLAREMKRAGFDMKAFEAARDYRSEEPLPPAGFPLLARAKPSEPDEERPQKPYKVAFYGPWNYDNGLGSASRGIISAIRQAGARLNLHPIRKPFHVHKPVGPAHDVLDFDGAADVAIVHLNPDSWHLLTDEQRAQIDRAQRRIGYWVWEMEELPAAWQQDFGSVDRIWAPSGFNAQAFAAAKQAPVDVIPHVVPVAGEATADRLAIRHALGLSTERRLILYVFDGASYLVRKNPAALLRAFAASGLAEQGWSLVLKTKHLMDRPGEGQDLAALAEATDGVILLDRSLSSHELSDLVASCDIYASPHCSEGFGLTVAEAMAAGRIVVATDYSGTTQFLDQSCGFPVAAEPWTLEEDFGHYLSGGTWARIDEAALAEALVQAAARIDAGDETIGEAARARVAAMLSAEAVGAAIAASLDAVVHDDGPVRQPVPAIEDAGAGVDLAALAGGARDGLAVLSLSEGTLTAETDGLTDVAADRDAWLAIAPAGARLHPHAANTLARFAGQRPDVAIFYGDDVAYAEETLLEQVRLKPQFDRTLFAAQDYIGAPIFVRGSALHELGGLRLSLDDAALYDLVLRAAEQGMSIGRIPEVLLVQGERRVRAPLAARRALLEQSPLYAGYQIAEGRAPGALALSRDFEREWPHVTLCVPTRRSAIEGGEGSYIERLLHSLAGVAWPADRLTVLVGDDVEGEPSWADHAWPFELRRIETPRAPGEPFNFSAKMNRLWRAADSEFVVLLNDDVVAKRQDWLRALISFAVDRDVGAVGPRLLYDDGTIQHAGIYGGIMGTSAHAWLGLEVDAPTYQDWALTQREVSMVTGAVLATRRSVMEAIGGFDERFTLEFNDIDLCLKMRQQGYRIVYNPMAELIHSEKKSRGDTAPPGEQLALFLARWNDWLADDPALPPNMRRDMLELTPRAGAADWFV</sequence>
<evidence type="ECO:0000313" key="3">
    <source>
        <dbReference type="Proteomes" id="UP000197290"/>
    </source>
</evidence>
<feature type="repeat" description="TPR" evidence="1">
    <location>
        <begin position="57"/>
        <end position="90"/>
    </location>
</feature>
<dbReference type="InterPro" id="IPR029044">
    <property type="entry name" value="Nucleotide-diphossugar_trans"/>
</dbReference>
<comment type="caution">
    <text evidence="2">The sequence shown here is derived from an EMBL/GenBank/DDBJ whole genome shotgun (WGS) entry which is preliminary data.</text>
</comment>
<dbReference type="Pfam" id="PF13641">
    <property type="entry name" value="Glyco_tranf_2_3"/>
    <property type="match status" value="1"/>
</dbReference>
<dbReference type="EC" id="2.4.1.289" evidence="2"/>
<dbReference type="Pfam" id="PF13432">
    <property type="entry name" value="TPR_16"/>
    <property type="match status" value="1"/>
</dbReference>
<dbReference type="InterPro" id="IPR007739">
    <property type="entry name" value="RgpF"/>
</dbReference>
<dbReference type="SUPFAM" id="SSF48452">
    <property type="entry name" value="TPR-like"/>
    <property type="match status" value="1"/>
</dbReference>
<dbReference type="RefSeq" id="WP_088366014.1">
    <property type="nucleotide sequence ID" value="NZ_NBBI01000001.1"/>
</dbReference>
<keyword evidence="2" id="KW-0808">Transferase</keyword>
<dbReference type="Proteomes" id="UP000197290">
    <property type="component" value="Unassembled WGS sequence"/>
</dbReference>
<organism evidence="2 3">
    <name type="scientific">Sphingomonas dokdonensis</name>
    <dbReference type="NCBI Taxonomy" id="344880"/>
    <lineage>
        <taxon>Bacteria</taxon>
        <taxon>Pseudomonadati</taxon>
        <taxon>Pseudomonadota</taxon>
        <taxon>Alphaproteobacteria</taxon>
        <taxon>Sphingomonadales</taxon>
        <taxon>Sphingomonadaceae</taxon>
        <taxon>Sphingomonas</taxon>
    </lineage>
</organism>
<dbReference type="Gene3D" id="1.25.40.10">
    <property type="entry name" value="Tetratricopeptide repeat domain"/>
    <property type="match status" value="1"/>
</dbReference>
<dbReference type="OrthoDB" id="9783791at2"/>
<dbReference type="EMBL" id="NBBI01000001">
    <property type="protein sequence ID" value="OWK33815.1"/>
    <property type="molecule type" value="Genomic_DNA"/>
</dbReference>
<dbReference type="Pfam" id="PF05045">
    <property type="entry name" value="RgpF"/>
    <property type="match status" value="1"/>
</dbReference>
<proteinExistence type="predicted"/>
<protein>
    <submittedName>
        <fullName evidence="2">N-acetylglucosaminyl-diphospho-decaprenol L-rhamnosyltransferase</fullName>
        <ecNumber evidence="2">2.4.1.289</ecNumber>
    </submittedName>
</protein>
<dbReference type="SUPFAM" id="SSF53448">
    <property type="entry name" value="Nucleotide-diphospho-sugar transferases"/>
    <property type="match status" value="2"/>
</dbReference>
<dbReference type="Gene3D" id="3.40.50.2000">
    <property type="entry name" value="Glycogen Phosphorylase B"/>
    <property type="match status" value="1"/>
</dbReference>
<dbReference type="PROSITE" id="PS50005">
    <property type="entry name" value="TPR"/>
    <property type="match status" value="1"/>
</dbReference>
<keyword evidence="2" id="KW-0328">Glycosyltransferase</keyword>
<dbReference type="SMART" id="SM00028">
    <property type="entry name" value="TPR"/>
    <property type="match status" value="2"/>
</dbReference>
<dbReference type="Pfam" id="PF13692">
    <property type="entry name" value="Glyco_trans_1_4"/>
    <property type="match status" value="1"/>
</dbReference>
<gene>
    <name evidence="2" type="primary">wbbL_3</name>
    <name evidence="2" type="ORF">SPDO_07030</name>
</gene>
<dbReference type="PANTHER" id="PTHR46656">
    <property type="entry name" value="PUTATIVE-RELATED"/>
    <property type="match status" value="1"/>
</dbReference>
<dbReference type="Gene3D" id="3.90.550.10">
    <property type="entry name" value="Spore Coat Polysaccharide Biosynthesis Protein SpsA, Chain A"/>
    <property type="match status" value="2"/>
</dbReference>
<keyword evidence="1" id="KW-0802">TPR repeat</keyword>
<dbReference type="InterPro" id="IPR011990">
    <property type="entry name" value="TPR-like_helical_dom_sf"/>
</dbReference>
<keyword evidence="3" id="KW-1185">Reference proteome</keyword>
<evidence type="ECO:0000256" key="1">
    <source>
        <dbReference type="PROSITE-ProRule" id="PRU00339"/>
    </source>
</evidence>
<dbReference type="GO" id="GO:0102096">
    <property type="term" value="F:decaprenyl-N-acetyl-alpha-D-glucosaminyl-pyrophosphate:dTDP-alpha-L-rhamnose rhamnosyltransferase activity"/>
    <property type="evidence" value="ECO:0007669"/>
    <property type="project" value="UniProtKB-EC"/>
</dbReference>